<reference evidence="1" key="1">
    <citation type="submission" date="2020-05" db="EMBL/GenBank/DDBJ databases">
        <authorList>
            <person name="Chiriac C."/>
            <person name="Salcher M."/>
            <person name="Ghai R."/>
            <person name="Kavagutti S V."/>
        </authorList>
    </citation>
    <scope>NUCLEOTIDE SEQUENCE</scope>
</reference>
<dbReference type="EMBL" id="LR798330">
    <property type="protein sequence ID" value="CAB5224017.1"/>
    <property type="molecule type" value="Genomic_DNA"/>
</dbReference>
<accession>A0A6J7X9I8</accession>
<name>A0A6J7X9I8_9CAUD</name>
<evidence type="ECO:0000313" key="1">
    <source>
        <dbReference type="EMBL" id="CAB5224017.1"/>
    </source>
</evidence>
<proteinExistence type="predicted"/>
<sequence>MASVYCGFELGFALQCKDGIGGIKRLYLGLWSDFGPDVVIDPGNDGVCTSIGTRPIYEFALPKHTGNFEEVGTYDINNGTGYYVQTINATFHKLSQERAFLLQELSKARLLAVVEDNNGNFFVCGIIDAVEVTALTSSTGTAKGDLNGFTITLTGEEKAKAPNFPNFLDEVNIIQGTL</sequence>
<organism evidence="1">
    <name type="scientific">uncultured Caudovirales phage</name>
    <dbReference type="NCBI Taxonomy" id="2100421"/>
    <lineage>
        <taxon>Viruses</taxon>
        <taxon>Duplodnaviria</taxon>
        <taxon>Heunggongvirae</taxon>
        <taxon>Uroviricota</taxon>
        <taxon>Caudoviricetes</taxon>
        <taxon>Peduoviridae</taxon>
        <taxon>Maltschvirus</taxon>
        <taxon>Maltschvirus maltsch</taxon>
    </lineage>
</organism>
<gene>
    <name evidence="1" type="ORF">UFOVP386_18</name>
</gene>
<protein>
    <submittedName>
        <fullName evidence="1">Uncharacterized protein</fullName>
    </submittedName>
</protein>